<dbReference type="SMART" id="SM00448">
    <property type="entry name" value="REC"/>
    <property type="match status" value="1"/>
</dbReference>
<evidence type="ECO:0000256" key="2">
    <source>
        <dbReference type="PROSITE-ProRule" id="PRU00169"/>
    </source>
</evidence>
<protein>
    <submittedName>
        <fullName evidence="4">PglZ domain-containing protein</fullName>
    </submittedName>
</protein>
<dbReference type="SUPFAM" id="SSF52172">
    <property type="entry name" value="CheY-like"/>
    <property type="match status" value="1"/>
</dbReference>
<dbReference type="InterPro" id="IPR011006">
    <property type="entry name" value="CheY-like_superfamily"/>
</dbReference>
<dbReference type="Pfam" id="PF08665">
    <property type="entry name" value="PglZ"/>
    <property type="match status" value="1"/>
</dbReference>
<name>A0ABP9G757_9SPHI</name>
<dbReference type="PANTHER" id="PTHR44591:SF3">
    <property type="entry name" value="RESPONSE REGULATORY DOMAIN-CONTAINING PROTEIN"/>
    <property type="match status" value="1"/>
</dbReference>
<proteinExistence type="predicted"/>
<keyword evidence="1 2" id="KW-0597">Phosphoprotein</keyword>
<organism evidence="4 5">
    <name type="scientific">Mucilaginibacter defluvii</name>
    <dbReference type="NCBI Taxonomy" id="1196019"/>
    <lineage>
        <taxon>Bacteria</taxon>
        <taxon>Pseudomonadati</taxon>
        <taxon>Bacteroidota</taxon>
        <taxon>Sphingobacteriia</taxon>
        <taxon>Sphingobacteriales</taxon>
        <taxon>Sphingobacteriaceae</taxon>
        <taxon>Mucilaginibacter</taxon>
    </lineage>
</organism>
<evidence type="ECO:0000256" key="1">
    <source>
        <dbReference type="ARBA" id="ARBA00022553"/>
    </source>
</evidence>
<reference evidence="5" key="1">
    <citation type="journal article" date="2019" name="Int. J. Syst. Evol. Microbiol.">
        <title>The Global Catalogue of Microorganisms (GCM) 10K type strain sequencing project: providing services to taxonomists for standard genome sequencing and annotation.</title>
        <authorList>
            <consortium name="The Broad Institute Genomics Platform"/>
            <consortium name="The Broad Institute Genome Sequencing Center for Infectious Disease"/>
            <person name="Wu L."/>
            <person name="Ma J."/>
        </authorList>
    </citation>
    <scope>NUCLEOTIDE SEQUENCE [LARGE SCALE GENOMIC DNA]</scope>
    <source>
        <strain evidence="5">JCM 18283</strain>
    </source>
</reference>
<evidence type="ECO:0000313" key="4">
    <source>
        <dbReference type="EMBL" id="GAA4927343.1"/>
    </source>
</evidence>
<dbReference type="PROSITE" id="PS50110">
    <property type="entry name" value="RESPONSE_REGULATORY"/>
    <property type="match status" value="1"/>
</dbReference>
<comment type="caution">
    <text evidence="4">The sequence shown here is derived from an EMBL/GenBank/DDBJ whole genome shotgun (WGS) entry which is preliminary data.</text>
</comment>
<dbReference type="Pfam" id="PF00072">
    <property type="entry name" value="Response_reg"/>
    <property type="match status" value="1"/>
</dbReference>
<dbReference type="SUPFAM" id="SSF53649">
    <property type="entry name" value="Alkaline phosphatase-like"/>
    <property type="match status" value="1"/>
</dbReference>
<feature type="domain" description="Response regulatory" evidence="3">
    <location>
        <begin position="32"/>
        <end position="146"/>
    </location>
</feature>
<dbReference type="Proteomes" id="UP001501436">
    <property type="component" value="Unassembled WGS sequence"/>
</dbReference>
<dbReference type="InterPro" id="IPR017850">
    <property type="entry name" value="Alkaline_phosphatase_core_sf"/>
</dbReference>
<dbReference type="Gene3D" id="3.40.720.10">
    <property type="entry name" value="Alkaline Phosphatase, subunit A"/>
    <property type="match status" value="1"/>
</dbReference>
<dbReference type="EMBL" id="BAABJI010000004">
    <property type="protein sequence ID" value="GAA4927343.1"/>
    <property type="molecule type" value="Genomic_DNA"/>
</dbReference>
<sequence length="545" mass="63588">MLFFVNAPIYKQQKPENKVITQLNNITMQDTTILWADDEIDLLKPHILFLNEKGYKVTTVTSGNDAVEAFKNGYFDLVFLDENMPGLTGLETLSQIKNLNNDVPIVLITKSEEEYLMEDAIGSKIDDYLIKPVHPKQILLTIKKLTENKRLVTEKTTMAYQQDFRTLGMTLNDNLSYQEWIDVYKKLIYWELELEQLEDAGMHEILTLQKAEANTQFCKYIEKNYLNWVKNPESGPISSPQLFKKKVFPKLDGEGKPLFFILIDNLRYDQFRIINPLISEYFRLEEEDIYFSILPTATQYARNAIFSGLMPLEMERRFPDKWQNDEDEGGKNLFEDDFLGDNIKRNLRKECKYSYHKILNLDEGRSLNESVNNLMNNDLNVVVYNFVDMLSHARTDMQMIRELASDDAAYRSLTLSWFEHSPLFELLKYLAQKQVRVIITTDHGTIKVKNPSKIIGDRNTNTNLRYKQGRNLNFNAKDVLHIRNPHDAMLPKLHVSSSFVFAKNDGYFVYPNNYNHFVNFYNETFQHGGISLEEMIIPIATYGPK</sequence>
<feature type="modified residue" description="4-aspartylphosphate" evidence="2">
    <location>
        <position position="81"/>
    </location>
</feature>
<accession>A0ABP9G757</accession>
<evidence type="ECO:0000259" key="3">
    <source>
        <dbReference type="PROSITE" id="PS50110"/>
    </source>
</evidence>
<dbReference type="PANTHER" id="PTHR44591">
    <property type="entry name" value="STRESS RESPONSE REGULATOR PROTEIN 1"/>
    <property type="match status" value="1"/>
</dbReference>
<dbReference type="Gene3D" id="3.40.50.2300">
    <property type="match status" value="1"/>
</dbReference>
<evidence type="ECO:0000313" key="5">
    <source>
        <dbReference type="Proteomes" id="UP001501436"/>
    </source>
</evidence>
<keyword evidence="5" id="KW-1185">Reference proteome</keyword>
<dbReference type="InterPro" id="IPR050595">
    <property type="entry name" value="Bact_response_regulator"/>
</dbReference>
<dbReference type="InterPro" id="IPR001789">
    <property type="entry name" value="Sig_transdc_resp-reg_receiver"/>
</dbReference>
<dbReference type="CDD" id="cd00156">
    <property type="entry name" value="REC"/>
    <property type="match status" value="1"/>
</dbReference>
<gene>
    <name evidence="4" type="ORF">GCM10023313_34820</name>
</gene>